<feature type="binding site" evidence="4">
    <location>
        <begin position="32"/>
        <end position="34"/>
    </location>
    <ligand>
        <name>3-dehydroquinate</name>
        <dbReference type="ChEBI" id="CHEBI:32364"/>
    </ligand>
</feature>
<feature type="binding site" evidence="4">
    <location>
        <position position="59"/>
    </location>
    <ligand>
        <name>3-dehydroquinate</name>
        <dbReference type="ChEBI" id="CHEBI:32364"/>
    </ligand>
</feature>
<evidence type="ECO:0000313" key="6">
    <source>
        <dbReference type="Proteomes" id="UP001597052"/>
    </source>
</evidence>
<dbReference type="GO" id="GO:0008652">
    <property type="term" value="P:amino acid biosynthetic process"/>
    <property type="evidence" value="ECO:0007669"/>
    <property type="project" value="UniProtKB-KW"/>
</dbReference>
<proteinExistence type="inferred from homology"/>
<comment type="catalytic activity">
    <reaction evidence="1 4">
        <text>3-dehydroquinate = 3-dehydroshikimate + H2O</text>
        <dbReference type="Rhea" id="RHEA:21096"/>
        <dbReference type="ChEBI" id="CHEBI:15377"/>
        <dbReference type="ChEBI" id="CHEBI:16630"/>
        <dbReference type="ChEBI" id="CHEBI:32364"/>
        <dbReference type="EC" id="4.2.1.10"/>
    </reaction>
</comment>
<dbReference type="CDD" id="cd00502">
    <property type="entry name" value="DHQase_I"/>
    <property type="match status" value="1"/>
</dbReference>
<evidence type="ECO:0000256" key="3">
    <source>
        <dbReference type="ARBA" id="ARBA00023270"/>
    </source>
</evidence>
<comment type="function">
    <text evidence="4">Involved in the third step of the chorismate pathway, which leads to the biosynthesis of aromatic amino acids. Catalyzes the cis-dehydration of 3-dehydroquinate (DHQ) and introduces the first double bond of the aromatic ring to yield 3-dehydroshikimate.</text>
</comment>
<dbReference type="RefSeq" id="WP_256394668.1">
    <property type="nucleotide sequence ID" value="NZ_JANHDJ010000001.1"/>
</dbReference>
<feature type="binding site" evidence="4">
    <location>
        <position position="194"/>
    </location>
    <ligand>
        <name>3-dehydroquinate</name>
        <dbReference type="ChEBI" id="CHEBI:32364"/>
    </ligand>
</feature>
<keyword evidence="2 4" id="KW-0456">Lyase</keyword>
<gene>
    <name evidence="4" type="primary">aroD</name>
    <name evidence="5" type="ORF">ACFSBW_03695</name>
</gene>
<dbReference type="PANTHER" id="PTHR43699">
    <property type="entry name" value="3-DEHYDROQUINATE DEHYDRATASE"/>
    <property type="match status" value="1"/>
</dbReference>
<dbReference type="InterPro" id="IPR050146">
    <property type="entry name" value="Type-I_3-dehydroquinase"/>
</dbReference>
<dbReference type="GO" id="GO:0009423">
    <property type="term" value="P:chorismate biosynthetic process"/>
    <property type="evidence" value="ECO:0007669"/>
    <property type="project" value="UniProtKB-UniRule"/>
</dbReference>
<evidence type="ECO:0000313" key="5">
    <source>
        <dbReference type="EMBL" id="MFD1640979.1"/>
    </source>
</evidence>
<keyword evidence="4" id="KW-0057">Aromatic amino acid biosynthesis</keyword>
<protein>
    <recommendedName>
        <fullName evidence="4">3-dehydroquinate dehydratase</fullName>
        <shortName evidence="4">3-dehydroquinase</shortName>
        <ecNumber evidence="4">4.2.1.10</ecNumber>
    </recommendedName>
    <alternativeName>
        <fullName evidence="4">Type I DHQase</fullName>
    </alternativeName>
    <alternativeName>
        <fullName evidence="4">Type I dehydroquinase</fullName>
        <shortName evidence="4">DHQ1</shortName>
    </alternativeName>
</protein>
<keyword evidence="6" id="KW-1185">Reference proteome</keyword>
<dbReference type="InterPro" id="IPR013785">
    <property type="entry name" value="Aldolase_TIM"/>
</dbReference>
<dbReference type="GO" id="GO:0009073">
    <property type="term" value="P:aromatic amino acid family biosynthetic process"/>
    <property type="evidence" value="ECO:0007669"/>
    <property type="project" value="UniProtKB-KW"/>
</dbReference>
<dbReference type="PANTHER" id="PTHR43699:SF1">
    <property type="entry name" value="3-DEHYDROQUINATE DEHYDRATASE"/>
    <property type="match status" value="1"/>
</dbReference>
<organism evidence="5 6">
    <name type="scientific">Halohasta litorea</name>
    <dbReference type="NCBI Taxonomy" id="869891"/>
    <lineage>
        <taxon>Archaea</taxon>
        <taxon>Methanobacteriati</taxon>
        <taxon>Methanobacteriota</taxon>
        <taxon>Stenosarchaea group</taxon>
        <taxon>Halobacteria</taxon>
        <taxon>Halobacteriales</taxon>
        <taxon>Haloferacaceae</taxon>
        <taxon>Halohasta</taxon>
    </lineage>
</organism>
<evidence type="ECO:0000256" key="2">
    <source>
        <dbReference type="ARBA" id="ARBA00023239"/>
    </source>
</evidence>
<accession>A0ABD6D6Q3</accession>
<dbReference type="AlphaFoldDB" id="A0ABD6D6Q3"/>
<dbReference type="GO" id="GO:0046279">
    <property type="term" value="P:3,4-dihydroxybenzoate biosynthetic process"/>
    <property type="evidence" value="ECO:0007669"/>
    <property type="project" value="UniProtKB-ARBA"/>
</dbReference>
<name>A0ABD6D6Q3_9EURY</name>
<feature type="active site" description="Proton donor/acceptor" evidence="4">
    <location>
        <position position="127"/>
    </location>
</feature>
<dbReference type="InterPro" id="IPR001381">
    <property type="entry name" value="DHquinase_I"/>
</dbReference>
<dbReference type="Proteomes" id="UP001597052">
    <property type="component" value="Unassembled WGS sequence"/>
</dbReference>
<comment type="similarity">
    <text evidence="4">Belongs to the type-I 3-dehydroquinase family.</text>
</comment>
<dbReference type="Gene3D" id="3.20.20.70">
    <property type="entry name" value="Aldolase class I"/>
    <property type="match status" value="1"/>
</dbReference>
<dbReference type="SUPFAM" id="SSF51569">
    <property type="entry name" value="Aldolase"/>
    <property type="match status" value="1"/>
</dbReference>
<dbReference type="GO" id="GO:0003855">
    <property type="term" value="F:3-dehydroquinate dehydratase activity"/>
    <property type="evidence" value="ECO:0007669"/>
    <property type="project" value="UniProtKB-UniRule"/>
</dbReference>
<comment type="subunit">
    <text evidence="4">Homodimer.</text>
</comment>
<comment type="pathway">
    <text evidence="4">Metabolic intermediate biosynthesis; chorismate biosynthesis; chorismate from D-erythrose 4-phosphate and phosphoenolpyruvate: step 3/7.</text>
</comment>
<dbReference type="EC" id="4.2.1.10" evidence="4"/>
<comment type="caution">
    <text evidence="5">The sequence shown here is derived from an EMBL/GenBank/DDBJ whole genome shotgun (WGS) entry which is preliminary data.</text>
</comment>
<feature type="binding site" evidence="4">
    <location>
        <position position="219"/>
    </location>
    <ligand>
        <name>3-dehydroquinate</name>
        <dbReference type="ChEBI" id="CHEBI:32364"/>
    </ligand>
</feature>
<comment type="caution">
    <text evidence="4">Lacks conserved residue(s) required for the propagation of feature annotation.</text>
</comment>
<reference evidence="5 6" key="1">
    <citation type="journal article" date="2019" name="Int. J. Syst. Evol. Microbiol.">
        <title>The Global Catalogue of Microorganisms (GCM) 10K type strain sequencing project: providing services to taxonomists for standard genome sequencing and annotation.</title>
        <authorList>
            <consortium name="The Broad Institute Genomics Platform"/>
            <consortium name="The Broad Institute Genome Sequencing Center for Infectious Disease"/>
            <person name="Wu L."/>
            <person name="Ma J."/>
        </authorList>
    </citation>
    <scope>NUCLEOTIDE SEQUENCE [LARGE SCALE GENOMIC DNA]</scope>
    <source>
        <strain evidence="5 6">CGMCC 1.10593</strain>
    </source>
</reference>
<sequence>MPTLDFDSFVLAAATDNLEAEPAAREDADAVEFRLDLATDPLDQLAAYDGELPLIVTNRATWEGGEADDEIRRLDTLEAAVDHEAVTAVDIECGALDGSIAAADTNRARQLRETARDAGIVVIASVHDFESTPSVDGLTELLKTASDEGDVGKLAVTAADRSDALAVLSATHRAAEAGWTVATMAMGAAGQHTRAVAPVYGSAIGYAPVDPEGATAPGQYDLATLRRLVDELQ</sequence>
<dbReference type="Pfam" id="PF01487">
    <property type="entry name" value="DHquinase_I"/>
    <property type="match status" value="1"/>
</dbReference>
<keyword evidence="4" id="KW-0028">Amino-acid biosynthesis</keyword>
<evidence type="ECO:0000256" key="1">
    <source>
        <dbReference type="ARBA" id="ARBA00001864"/>
    </source>
</evidence>
<dbReference type="HAMAP" id="MF_00214">
    <property type="entry name" value="AroD"/>
    <property type="match status" value="1"/>
</dbReference>
<feature type="active site" description="Schiff-base intermediate with substrate" evidence="4">
    <location>
        <position position="153"/>
    </location>
</feature>
<dbReference type="EMBL" id="JBHUDM010000001">
    <property type="protein sequence ID" value="MFD1640979.1"/>
    <property type="molecule type" value="Genomic_DNA"/>
</dbReference>
<evidence type="ECO:0000256" key="4">
    <source>
        <dbReference type="HAMAP-Rule" id="MF_00214"/>
    </source>
</evidence>
<feature type="binding site" evidence="4">
    <location>
        <position position="215"/>
    </location>
    <ligand>
        <name>3-dehydroquinate</name>
        <dbReference type="ChEBI" id="CHEBI:32364"/>
    </ligand>
</feature>
<keyword evidence="3 4" id="KW-0704">Schiff base</keyword>